<name>I1YEL5_METFJ</name>
<sequence length="171" mass="19547">MDSIALIFAAFLNTLTQPVQDHLFDSLGLMVEAKVVAYQSQQIDYQYQRWLINHDSVCQQKKSQLINSYSDCTIAAKQFFQATCNHLQLPNRRDRYFLLHKNMYCHAAVSYTPVIASIDRLSETESEILEAKQACAMLTLKAGRTASNAVEKSRKEACAYAQQIRDKYNQP</sequence>
<gene>
    <name evidence="1" type="ordered locus">Q7C_177</name>
</gene>
<dbReference type="HOGENOM" id="CLU_1659306_0_0_6"/>
<organism evidence="1 2">
    <name type="scientific">Methylophaga frappieri (strain ATCC BAA-2434 / DSM 25690 / JAM7)</name>
    <dbReference type="NCBI Taxonomy" id="754477"/>
    <lineage>
        <taxon>Bacteria</taxon>
        <taxon>Pseudomonadati</taxon>
        <taxon>Pseudomonadota</taxon>
        <taxon>Gammaproteobacteria</taxon>
        <taxon>Thiotrichales</taxon>
        <taxon>Piscirickettsiaceae</taxon>
        <taxon>Methylophaga</taxon>
    </lineage>
</organism>
<dbReference type="AlphaFoldDB" id="I1YEL5"/>
<dbReference type="KEGG" id="mec:Q7C_177"/>
<proteinExistence type="predicted"/>
<dbReference type="Proteomes" id="UP000009145">
    <property type="component" value="Chromosome"/>
</dbReference>
<keyword evidence="2" id="KW-1185">Reference proteome</keyword>
<dbReference type="OrthoDB" id="6120156at2"/>
<dbReference type="eggNOG" id="ENOG5032RV9">
    <property type="taxonomic scope" value="Bacteria"/>
</dbReference>
<evidence type="ECO:0000313" key="2">
    <source>
        <dbReference type="Proteomes" id="UP000009145"/>
    </source>
</evidence>
<evidence type="ECO:0000313" key="1">
    <source>
        <dbReference type="EMBL" id="AFJ01358.1"/>
    </source>
</evidence>
<accession>I1YEL5</accession>
<dbReference type="PATRIC" id="fig|754477.3.peg.177"/>
<dbReference type="RefSeq" id="WP_014702808.1">
    <property type="nucleotide sequence ID" value="NC_017856.1"/>
</dbReference>
<dbReference type="EMBL" id="CP003380">
    <property type="protein sequence ID" value="AFJ01358.1"/>
    <property type="molecule type" value="Genomic_DNA"/>
</dbReference>
<protein>
    <submittedName>
        <fullName evidence="1">Uncharacterized protein</fullName>
    </submittedName>
</protein>
<reference evidence="1 2" key="1">
    <citation type="journal article" date="2012" name="J. Bacteriol.">
        <title>Complete genome sequences of Methylophaga sp. strain JAM1 and Methylophaga sp. strain JAM7.</title>
        <authorList>
            <person name="Villeneuve C."/>
            <person name="Martineau C."/>
            <person name="Mauffrey F."/>
            <person name="Villemur R."/>
        </authorList>
    </citation>
    <scope>NUCLEOTIDE SEQUENCE [LARGE SCALE GENOMIC DNA]</scope>
    <source>
        <strain evidence="1 2">JAM7</strain>
    </source>
</reference>